<evidence type="ECO:0000313" key="6">
    <source>
        <dbReference type="Proteomes" id="UP001327560"/>
    </source>
</evidence>
<evidence type="ECO:0000256" key="3">
    <source>
        <dbReference type="ARBA" id="ARBA00022946"/>
    </source>
</evidence>
<dbReference type="EMBL" id="CP136892">
    <property type="protein sequence ID" value="WOL00950.1"/>
    <property type="molecule type" value="Genomic_DNA"/>
</dbReference>
<protein>
    <submittedName>
        <fullName evidence="5">mTERF domain-containing protein, mitochondrial</fullName>
    </submittedName>
</protein>
<organism evidence="5 6">
    <name type="scientific">Canna indica</name>
    <name type="common">Indian-shot</name>
    <dbReference type="NCBI Taxonomy" id="4628"/>
    <lineage>
        <taxon>Eukaryota</taxon>
        <taxon>Viridiplantae</taxon>
        <taxon>Streptophyta</taxon>
        <taxon>Embryophyta</taxon>
        <taxon>Tracheophyta</taxon>
        <taxon>Spermatophyta</taxon>
        <taxon>Magnoliopsida</taxon>
        <taxon>Liliopsida</taxon>
        <taxon>Zingiberales</taxon>
        <taxon>Cannaceae</taxon>
        <taxon>Canna</taxon>
    </lineage>
</organism>
<feature type="region of interest" description="Disordered" evidence="4">
    <location>
        <begin position="1"/>
        <end position="80"/>
    </location>
</feature>
<sequence>MDQAAPQGGQFNNPVFTPPFPFPPPPPTKPQPASPSPSTHFSSQQAVMVDVAATKVETTSPSEVGEETQKSQIEEAEPKKFGQAPTILSVEAPEKMMKDPTVQKMVYPEIVEENVDMSKLSFRKKVYYIVRAKGDRGVLPYLESIGIKPSSALLISRYLSSERLPVLIDKMEARHGGLNMLGQRDASFPYLIESFPKLLLCSVENHFKPLIHFLELVGVPKEGISTILLSFPPIIFYDIEKDMKPKMRALAKAGPEEKDIGKILLKYPWIISTSIQENYEKILTYFNQKKVPKVSVDLAIKSWPHILGCSTTKMNSIVEQYIGFRIWY</sequence>
<evidence type="ECO:0000313" key="5">
    <source>
        <dbReference type="EMBL" id="WOL00950.1"/>
    </source>
</evidence>
<name>A0AAQ3K4R3_9LILI</name>
<dbReference type="PANTHER" id="PTHR13068:SF3">
    <property type="entry name" value="MITOCHONDRIAL TRANSCRIPTION TERMINATION FACTOR FAMILY PROTEIN"/>
    <property type="match status" value="1"/>
</dbReference>
<keyword evidence="2" id="KW-0805">Transcription regulation</keyword>
<proteinExistence type="inferred from homology"/>
<dbReference type="SMART" id="SM00733">
    <property type="entry name" value="Mterf"/>
    <property type="match status" value="4"/>
</dbReference>
<comment type="similarity">
    <text evidence="1">Belongs to the mTERF family.</text>
</comment>
<accession>A0AAQ3K4R3</accession>
<dbReference type="Pfam" id="PF02536">
    <property type="entry name" value="mTERF"/>
    <property type="match status" value="1"/>
</dbReference>
<evidence type="ECO:0000256" key="1">
    <source>
        <dbReference type="ARBA" id="ARBA00007692"/>
    </source>
</evidence>
<dbReference type="InterPro" id="IPR038538">
    <property type="entry name" value="MTERF_sf"/>
</dbReference>
<keyword evidence="2" id="KW-0806">Transcription termination</keyword>
<evidence type="ECO:0000256" key="2">
    <source>
        <dbReference type="ARBA" id="ARBA00022472"/>
    </source>
</evidence>
<dbReference type="GO" id="GO:0003676">
    <property type="term" value="F:nucleic acid binding"/>
    <property type="evidence" value="ECO:0007669"/>
    <property type="project" value="InterPro"/>
</dbReference>
<gene>
    <name evidence="5" type="ORF">Cni_G09663</name>
</gene>
<dbReference type="InterPro" id="IPR003690">
    <property type="entry name" value="MTERF"/>
</dbReference>
<feature type="compositionally biased region" description="Pro residues" evidence="4">
    <location>
        <begin position="16"/>
        <end position="35"/>
    </location>
</feature>
<keyword evidence="3" id="KW-0809">Transit peptide</keyword>
<keyword evidence="2" id="KW-0804">Transcription</keyword>
<keyword evidence="6" id="KW-1185">Reference proteome</keyword>
<feature type="compositionally biased region" description="Basic and acidic residues" evidence="4">
    <location>
        <begin position="67"/>
        <end position="80"/>
    </location>
</feature>
<evidence type="ECO:0000256" key="4">
    <source>
        <dbReference type="SAM" id="MobiDB-lite"/>
    </source>
</evidence>
<reference evidence="5 6" key="1">
    <citation type="submission" date="2023-10" db="EMBL/GenBank/DDBJ databases">
        <title>Chromosome-scale genome assembly provides insights into flower coloration mechanisms of Canna indica.</title>
        <authorList>
            <person name="Li C."/>
        </authorList>
    </citation>
    <scope>NUCLEOTIDE SEQUENCE [LARGE SCALE GENOMIC DNA]</scope>
    <source>
        <tissue evidence="5">Flower</tissue>
    </source>
</reference>
<dbReference type="AlphaFoldDB" id="A0AAQ3K4R3"/>
<dbReference type="PANTHER" id="PTHR13068">
    <property type="entry name" value="CGI-12 PROTEIN-RELATED"/>
    <property type="match status" value="1"/>
</dbReference>
<dbReference type="GO" id="GO:0006353">
    <property type="term" value="P:DNA-templated transcription termination"/>
    <property type="evidence" value="ECO:0007669"/>
    <property type="project" value="UniProtKB-KW"/>
</dbReference>
<dbReference type="Gene3D" id="1.25.70.10">
    <property type="entry name" value="Transcription termination factor 3, mitochondrial"/>
    <property type="match status" value="1"/>
</dbReference>
<dbReference type="Proteomes" id="UP001327560">
    <property type="component" value="Chromosome 3"/>
</dbReference>